<keyword evidence="1" id="KW-0812">Transmembrane</keyword>
<dbReference type="OrthoDB" id="5189203at2"/>
<keyword evidence="3" id="KW-1185">Reference proteome</keyword>
<proteinExistence type="predicted"/>
<dbReference type="EMBL" id="VOBR01000016">
    <property type="protein sequence ID" value="TWP49346.1"/>
    <property type="molecule type" value="Genomic_DNA"/>
</dbReference>
<dbReference type="Proteomes" id="UP000316639">
    <property type="component" value="Unassembled WGS sequence"/>
</dbReference>
<keyword evidence="1" id="KW-0472">Membrane</keyword>
<dbReference type="AlphaFoldDB" id="A0A563EPR6"/>
<dbReference type="RefSeq" id="WP_146354926.1">
    <property type="nucleotide sequence ID" value="NZ_VOBR01000016.1"/>
</dbReference>
<reference evidence="2 3" key="1">
    <citation type="submission" date="2019-07" db="EMBL/GenBank/DDBJ databases">
        <title>Lentzea xizangensis sp. nov., isolated from Qinghai-Tibetan Plateau Soils.</title>
        <authorList>
            <person name="Huang J."/>
        </authorList>
    </citation>
    <scope>NUCLEOTIDE SEQUENCE [LARGE SCALE GENOMIC DNA]</scope>
    <source>
        <strain evidence="2 3">FXJ1.1311</strain>
    </source>
</reference>
<feature type="transmembrane region" description="Helical" evidence="1">
    <location>
        <begin position="105"/>
        <end position="124"/>
    </location>
</feature>
<comment type="caution">
    <text evidence="2">The sequence shown here is derived from an EMBL/GenBank/DDBJ whole genome shotgun (WGS) entry which is preliminary data.</text>
</comment>
<accession>A0A563EPR6</accession>
<protein>
    <recommendedName>
        <fullName evidence="4">DUF3592 domain-containing protein</fullName>
    </recommendedName>
</protein>
<keyword evidence="1" id="KW-1133">Transmembrane helix</keyword>
<organism evidence="2 3">
    <name type="scientific">Lentzea tibetensis</name>
    <dbReference type="NCBI Taxonomy" id="2591470"/>
    <lineage>
        <taxon>Bacteria</taxon>
        <taxon>Bacillati</taxon>
        <taxon>Actinomycetota</taxon>
        <taxon>Actinomycetes</taxon>
        <taxon>Pseudonocardiales</taxon>
        <taxon>Pseudonocardiaceae</taxon>
        <taxon>Lentzea</taxon>
    </lineage>
</organism>
<sequence length="140" mass="14556">MLILLVIGLVGVGVAVAIWFPLSLMGAAEPPRHVSAKVVKTGACNQGMDVVEVELGGSVKQAKLDACGHHEGEQVDIVVPESADGDLVVQTASSTPTGRPLANRLASLLLCLSGFAGGFYAYLFRYGPFNLPALISDPKP</sequence>
<evidence type="ECO:0000313" key="3">
    <source>
        <dbReference type="Proteomes" id="UP000316639"/>
    </source>
</evidence>
<name>A0A563EPR6_9PSEU</name>
<evidence type="ECO:0000313" key="2">
    <source>
        <dbReference type="EMBL" id="TWP49346.1"/>
    </source>
</evidence>
<evidence type="ECO:0008006" key="4">
    <source>
        <dbReference type="Google" id="ProtNLM"/>
    </source>
</evidence>
<evidence type="ECO:0000256" key="1">
    <source>
        <dbReference type="SAM" id="Phobius"/>
    </source>
</evidence>
<gene>
    <name evidence="2" type="ORF">FKR81_24895</name>
</gene>